<dbReference type="PANTHER" id="PTHR46704:SF9">
    <property type="entry name" value="BHLH DOMAIN-CONTAINING PROTEIN"/>
    <property type="match status" value="1"/>
</dbReference>
<dbReference type="EMBL" id="CACRXK020000135">
    <property type="protein sequence ID" value="CAB3978710.1"/>
    <property type="molecule type" value="Genomic_DNA"/>
</dbReference>
<dbReference type="OrthoDB" id="5975337at2759"/>
<dbReference type="PANTHER" id="PTHR46704">
    <property type="entry name" value="CXC DOMAIN-CONTAINING PROTEIN-RELATED"/>
    <property type="match status" value="1"/>
</dbReference>
<protein>
    <submittedName>
        <fullName evidence="1">Uncharacterized protein</fullName>
    </submittedName>
</protein>
<proteinExistence type="predicted"/>
<dbReference type="Proteomes" id="UP001152795">
    <property type="component" value="Unassembled WGS sequence"/>
</dbReference>
<name>A0A7D9HC16_PARCT</name>
<reference evidence="1" key="1">
    <citation type="submission" date="2020-04" db="EMBL/GenBank/DDBJ databases">
        <authorList>
            <person name="Alioto T."/>
            <person name="Alioto T."/>
            <person name="Gomez Garrido J."/>
        </authorList>
    </citation>
    <scope>NUCLEOTIDE SEQUENCE</scope>
    <source>
        <strain evidence="1">A484AB</strain>
    </source>
</reference>
<comment type="caution">
    <text evidence="1">The sequence shown here is derived from an EMBL/GenBank/DDBJ whole genome shotgun (WGS) entry which is preliminary data.</text>
</comment>
<evidence type="ECO:0000313" key="1">
    <source>
        <dbReference type="EMBL" id="CAB3978710.1"/>
    </source>
</evidence>
<sequence length="1321" mass="149674">MISKYYSLKIEAEKISKMKEDEKTVLRAAHLIREEVRAMEDVMPWPPQEIDLDEEKVILSHHLSLFLDKLLNQRFTEQPSPGICRLKSSFGQDIVYAVSRGRIKTPKSIMYPYTIKSLTNCTELIDISSRLGHGISRSLVEELTTENAYRVMDQQNEGTVALPPGSKEGTFTIAVYDNIDRQEETLSGYGMSHKVNGIIIQPGHFAEITSDSALPKRKRCRRSFEVLTEQRKTDYLSGKRIGPNNLTFPGNDDRGFLLVEQSRINVPWILSRKSSVPQAVPSWTGFNIKIRNNITPNKCSVGYLECLDSPASDMSTIFEILNRCLAIKDTLKLSAIVCVFDQAIYAKAAEIKWKMPTQYKDCILMLGMFHMLMMYLGIIEKRFKDAGLRDVLIQSKILAEGSVDKALAGKMYNRSVRSCKLVYEALHRLLISKMETSYENDQEKHQIIASCQEEIFSSLDDISAETFSDLADTESFRSYNNLLTNYKVHLLANGGGLAKFWLSFLDMVELLLNIIYACRAGKWELLLECIRDVVAYAFGYDNFNYARYLTPFLGEMLNLEVDHPEIYHAFVQGNFSVELNDDNTFGRMEADKVIETTINKDTKTPGGTTGFSTNSNAINRWALNASYRAKLRCCFHRHLGYGNIQHKHHDLSVSRIKRDEKDVQSLIDVMTKTFVDPLSDNDLLCISNGLAATQSVAQDLQQAKHRGEEALTTFIADRLSDESKVSIYDPIKKLKLQTFSSLRKTVTVKCKDKTIQIKATRNLFGQIAIIMQKRDLDLKEVFKYPLGPFPWALAGVMGDLKKTNKSALLNEVEKLTEPLDSLPDDYASIFDGMAIVQKARATGLTFGELAHQMFQSILSSSRGAKRIDVVFDVYMENSIKSAERLQRSTGNLTFRQLIPSYPVKQYNQFLSSPANKRELIRFLLDQWKQEEHFLTVESGTFYVTCDEKCFQLWKEGMFEVPELESTQEEADTRMMLHAIHTTNQLIHNIVIHTPDTDVVVIAMAVSETISSSLYIKTGTKNRTRIINLNDVKSSLATRYLTDRDDVNLKEFLDALLGLHTFTGCDTVSAFAGHGKIRLMKLMAKTQEHVKLFAELGKNFQLSEELVNNLQDFVCKMYGKEIVDIDLLRYKLYCSKKGKCEIERLPPCMAALRQHCLRANYQTCIWRLCQEQTSVIPSPSDHGWVFDEDGIIGINWMDCQPAPDEVRIYDTFLMGDGNVGVQLQKNGPMWSGVDENYHGYPIMAKVNVACISTRTVATKTASSQFSDEPIIQEQALKDMKAAYPSGRFWIKGDGCDIKPALQQSVKGVWNGDSDLGDGTLQN</sequence>
<evidence type="ECO:0000313" key="2">
    <source>
        <dbReference type="Proteomes" id="UP001152795"/>
    </source>
</evidence>
<organism evidence="1 2">
    <name type="scientific">Paramuricea clavata</name>
    <name type="common">Red gorgonian</name>
    <name type="synonym">Violescent sea-whip</name>
    <dbReference type="NCBI Taxonomy" id="317549"/>
    <lineage>
        <taxon>Eukaryota</taxon>
        <taxon>Metazoa</taxon>
        <taxon>Cnidaria</taxon>
        <taxon>Anthozoa</taxon>
        <taxon>Octocorallia</taxon>
        <taxon>Malacalcyonacea</taxon>
        <taxon>Plexauridae</taxon>
        <taxon>Paramuricea</taxon>
    </lineage>
</organism>
<keyword evidence="2" id="KW-1185">Reference proteome</keyword>
<accession>A0A7D9HC16</accession>
<gene>
    <name evidence="1" type="ORF">PACLA_8A067609</name>
</gene>